<keyword evidence="2" id="KW-1185">Reference proteome</keyword>
<name>A0A4V6Q8F1_9FIRM</name>
<organism evidence="1 2">
    <name type="scientific">Breznakia blatticola</name>
    <dbReference type="NCBI Taxonomy" id="1754012"/>
    <lineage>
        <taxon>Bacteria</taxon>
        <taxon>Bacillati</taxon>
        <taxon>Bacillota</taxon>
        <taxon>Erysipelotrichia</taxon>
        <taxon>Erysipelotrichales</taxon>
        <taxon>Erysipelotrichaceae</taxon>
        <taxon>Breznakia</taxon>
    </lineage>
</organism>
<sequence>METEGMNIEYLINEILSIPMCTQSKDELEKMSYIELLDLRDSLYGVNVEFF</sequence>
<accession>A0A4V6Q8F1</accession>
<dbReference type="EMBL" id="SODD01000014">
    <property type="protein sequence ID" value="TDW20194.1"/>
    <property type="molecule type" value="Genomic_DNA"/>
</dbReference>
<gene>
    <name evidence="1" type="ORF">EDD63_11424</name>
</gene>
<proteinExistence type="predicted"/>
<evidence type="ECO:0000313" key="2">
    <source>
        <dbReference type="Proteomes" id="UP000294743"/>
    </source>
</evidence>
<comment type="caution">
    <text evidence="1">The sequence shown here is derived from an EMBL/GenBank/DDBJ whole genome shotgun (WGS) entry which is preliminary data.</text>
</comment>
<dbReference type="Proteomes" id="UP000294743">
    <property type="component" value="Unassembled WGS sequence"/>
</dbReference>
<dbReference type="AlphaFoldDB" id="A0A4V6Q8F1"/>
<protein>
    <submittedName>
        <fullName evidence="1">Uncharacterized protein</fullName>
    </submittedName>
</protein>
<evidence type="ECO:0000313" key="1">
    <source>
        <dbReference type="EMBL" id="TDW20194.1"/>
    </source>
</evidence>
<dbReference type="RefSeq" id="WP_166667554.1">
    <property type="nucleotide sequence ID" value="NZ_SODD01000014.1"/>
</dbReference>
<reference evidence="1 2" key="1">
    <citation type="submission" date="2019-03" db="EMBL/GenBank/DDBJ databases">
        <title>Genomic Encyclopedia of Type Strains, Phase IV (KMG-IV): sequencing the most valuable type-strain genomes for metagenomic binning, comparative biology and taxonomic classification.</title>
        <authorList>
            <person name="Goeker M."/>
        </authorList>
    </citation>
    <scope>NUCLEOTIDE SEQUENCE [LARGE SCALE GENOMIC DNA]</scope>
    <source>
        <strain evidence="1 2">DSM 28867</strain>
    </source>
</reference>